<keyword evidence="1" id="KW-1133">Transmembrane helix</keyword>
<sequence>MVQPMIDGIRIFQSNMTMAMDAANTAININIPKNFFFLFILLFIICYYAVINSIASEGHTNSHFLHPAHLSGYSTVA</sequence>
<evidence type="ECO:0000256" key="1">
    <source>
        <dbReference type="SAM" id="Phobius"/>
    </source>
</evidence>
<accession>A0A212JV97</accession>
<reference evidence="2" key="1">
    <citation type="submission" date="2016-04" db="EMBL/GenBank/DDBJ databases">
        <authorList>
            <person name="Evans L.H."/>
            <person name="Alamgir A."/>
            <person name="Owens N."/>
            <person name="Weber N.D."/>
            <person name="Virtaneva K."/>
            <person name="Barbian K."/>
            <person name="Babar A."/>
            <person name="Rosenke K."/>
        </authorList>
    </citation>
    <scope>NUCLEOTIDE SEQUENCE</scope>
    <source>
        <strain evidence="2">86-1</strain>
    </source>
</reference>
<name>A0A212JV97_9BACT</name>
<dbReference type="EMBL" id="FLUM01000003">
    <property type="protein sequence ID" value="SBW03371.1"/>
    <property type="molecule type" value="Genomic_DNA"/>
</dbReference>
<dbReference type="AlphaFoldDB" id="A0A212JV97"/>
<keyword evidence="1" id="KW-0812">Transmembrane</keyword>
<gene>
    <name evidence="2" type="ORF">KL86DYS1_30558</name>
</gene>
<feature type="transmembrane region" description="Helical" evidence="1">
    <location>
        <begin position="35"/>
        <end position="55"/>
    </location>
</feature>
<protein>
    <submittedName>
        <fullName evidence="2">Uncharacterized protein</fullName>
    </submittedName>
</protein>
<keyword evidence="1" id="KW-0472">Membrane</keyword>
<proteinExistence type="predicted"/>
<evidence type="ECO:0000313" key="2">
    <source>
        <dbReference type="EMBL" id="SBW03371.1"/>
    </source>
</evidence>
<organism evidence="2">
    <name type="scientific">uncultured Dysgonomonas sp</name>
    <dbReference type="NCBI Taxonomy" id="206096"/>
    <lineage>
        <taxon>Bacteria</taxon>
        <taxon>Pseudomonadati</taxon>
        <taxon>Bacteroidota</taxon>
        <taxon>Bacteroidia</taxon>
        <taxon>Bacteroidales</taxon>
        <taxon>Dysgonomonadaceae</taxon>
        <taxon>Dysgonomonas</taxon>
        <taxon>environmental samples</taxon>
    </lineage>
</organism>